<name>A0A222E8R3_9RHOB</name>
<gene>
    <name evidence="1" type="ORF">ANTHELSMS3_03975</name>
</gene>
<reference evidence="1 2" key="1">
    <citation type="submission" date="2017-07" db="EMBL/GenBank/DDBJ databases">
        <title>Genome Sequence of Antarctobacter heliothermus Strain SMS3 Isolated from a culture of the Diatom Skeletonema marinoi.</title>
        <authorList>
            <person name="Topel M."/>
            <person name="Pinder M.I.M."/>
            <person name="Johansson O.N."/>
            <person name="Kourtchenko O."/>
            <person name="Godhe A."/>
            <person name="Clarke A.K."/>
        </authorList>
    </citation>
    <scope>NUCLEOTIDE SEQUENCE [LARGE SCALE GENOMIC DNA]</scope>
    <source>
        <strain evidence="1 2">SMS3</strain>
    </source>
</reference>
<proteinExistence type="predicted"/>
<dbReference type="KEGG" id="aht:ANTHELSMS3_03975"/>
<dbReference type="EMBL" id="CP022540">
    <property type="protein sequence ID" value="ASP22585.1"/>
    <property type="molecule type" value="Genomic_DNA"/>
</dbReference>
<accession>A0A222E8R3</accession>
<dbReference type="RefSeq" id="WP_094036320.1">
    <property type="nucleotide sequence ID" value="NZ_CP022540.1"/>
</dbReference>
<evidence type="ECO:0000313" key="2">
    <source>
        <dbReference type="Proteomes" id="UP000203589"/>
    </source>
</evidence>
<dbReference type="AlphaFoldDB" id="A0A222E8R3"/>
<evidence type="ECO:0008006" key="3">
    <source>
        <dbReference type="Google" id="ProtNLM"/>
    </source>
</evidence>
<dbReference type="OrthoDB" id="7867799at2"/>
<dbReference type="Proteomes" id="UP000203589">
    <property type="component" value="Chromosome"/>
</dbReference>
<sequence length="68" mass="7910">MAYFDSTFVSNRTTLRQRLARFLETPFDRRYRQRTARIEALRAMSDAELADCGIAREDILLHVFAGKA</sequence>
<keyword evidence="2" id="KW-1185">Reference proteome</keyword>
<evidence type="ECO:0000313" key="1">
    <source>
        <dbReference type="EMBL" id="ASP22585.1"/>
    </source>
</evidence>
<organism evidence="1 2">
    <name type="scientific">Antarctobacter heliothermus</name>
    <dbReference type="NCBI Taxonomy" id="74033"/>
    <lineage>
        <taxon>Bacteria</taxon>
        <taxon>Pseudomonadati</taxon>
        <taxon>Pseudomonadota</taxon>
        <taxon>Alphaproteobacteria</taxon>
        <taxon>Rhodobacterales</taxon>
        <taxon>Roseobacteraceae</taxon>
        <taxon>Antarctobacter</taxon>
    </lineage>
</organism>
<protein>
    <recommendedName>
        <fullName evidence="3">DUF1127 domain-containing protein</fullName>
    </recommendedName>
</protein>